<dbReference type="Pfam" id="PF02492">
    <property type="entry name" value="cobW"/>
    <property type="match status" value="1"/>
</dbReference>
<dbReference type="InterPro" id="IPR003495">
    <property type="entry name" value="CobW/HypB/UreG_nucleotide-bd"/>
</dbReference>
<keyword evidence="3" id="KW-1185">Reference proteome</keyword>
<dbReference type="Proteomes" id="UP000244189">
    <property type="component" value="Unassembled WGS sequence"/>
</dbReference>
<dbReference type="RefSeq" id="WP_167398901.1">
    <property type="nucleotide sequence ID" value="NZ_QAOG01000008.1"/>
</dbReference>
<evidence type="ECO:0000313" key="3">
    <source>
        <dbReference type="Proteomes" id="UP000244189"/>
    </source>
</evidence>
<dbReference type="InterPro" id="IPR051927">
    <property type="entry name" value="Zn_Chap_cDPG_Synth"/>
</dbReference>
<sequence length="308" mass="32511">MLRDETPLLPVTVLSGFLGAGKTTPLNHILADYEDRRVAVIVNDMSEVNINANLVRSGDTAPPGCLPRAGDRVYAPVVGASAPSVPRLGRAGDGVMNGASILAPPRSHVHRTQTVDALAAILDPHVNLAIWERPALVPVGSLDGFATIQMTISVDHAHAALTDALARQPPAAWHADIAADVAALTASFAAIMALSHVVIRLERVVGDACKRWHADYVPVRLISTYCGSGTQWIERSIDRAGGSPVERPRSLTPGAVGLFKGRILAGEQAIVHRSPPIAGTGETRLLLVIDSPPPAETAALWEQAMQRG</sequence>
<dbReference type="InterPro" id="IPR027417">
    <property type="entry name" value="P-loop_NTPase"/>
</dbReference>
<accession>A0A2T5GGF1</accession>
<gene>
    <name evidence="2" type="ORF">C8J26_3683</name>
</gene>
<dbReference type="Gene3D" id="3.40.50.300">
    <property type="entry name" value="P-loop containing nucleotide triphosphate hydrolases"/>
    <property type="match status" value="1"/>
</dbReference>
<evidence type="ECO:0000259" key="1">
    <source>
        <dbReference type="Pfam" id="PF02492"/>
    </source>
</evidence>
<comment type="caution">
    <text evidence="2">The sequence shown here is derived from an EMBL/GenBank/DDBJ whole genome shotgun (WGS) entry which is preliminary data.</text>
</comment>
<feature type="domain" description="CobW/HypB/UreG nucleotide-binding" evidence="1">
    <location>
        <begin position="10"/>
        <end position="58"/>
    </location>
</feature>
<proteinExistence type="predicted"/>
<name>A0A2T5GGF1_9SPHN</name>
<reference evidence="2 3" key="1">
    <citation type="submission" date="2018-04" db="EMBL/GenBank/DDBJ databases">
        <title>Genomic Encyclopedia of Type Strains, Phase III (KMG-III): the genomes of soil and plant-associated and newly described type strains.</title>
        <authorList>
            <person name="Whitman W."/>
        </authorList>
    </citation>
    <scope>NUCLEOTIDE SEQUENCE [LARGE SCALE GENOMIC DNA]</scope>
    <source>
        <strain evidence="2 3">MA101b</strain>
    </source>
</reference>
<dbReference type="PANTHER" id="PTHR43603">
    <property type="entry name" value="COBW DOMAIN-CONTAINING PROTEIN DDB_G0274527"/>
    <property type="match status" value="1"/>
</dbReference>
<organism evidence="2 3">
    <name type="scientific">Sphingomonas aurantiaca</name>
    <dbReference type="NCBI Taxonomy" id="185949"/>
    <lineage>
        <taxon>Bacteria</taxon>
        <taxon>Pseudomonadati</taxon>
        <taxon>Pseudomonadota</taxon>
        <taxon>Alphaproteobacteria</taxon>
        <taxon>Sphingomonadales</taxon>
        <taxon>Sphingomonadaceae</taxon>
        <taxon>Sphingomonas</taxon>
    </lineage>
</organism>
<dbReference type="PANTHER" id="PTHR43603:SF1">
    <property type="entry name" value="ZINC-REGULATED GTPASE METALLOPROTEIN ACTIVATOR 1"/>
    <property type="match status" value="1"/>
</dbReference>
<dbReference type="Pfam" id="PF08856">
    <property type="entry name" value="DUF1826"/>
    <property type="match status" value="1"/>
</dbReference>
<dbReference type="InterPro" id="IPR014955">
    <property type="entry name" value="DUF1826"/>
</dbReference>
<protein>
    <submittedName>
        <fullName evidence="2">CobW/HypB/UreG family nucleotide-binding protein</fullName>
    </submittedName>
</protein>
<evidence type="ECO:0000313" key="2">
    <source>
        <dbReference type="EMBL" id="PTQ58383.1"/>
    </source>
</evidence>
<dbReference type="EMBL" id="QAOG01000008">
    <property type="protein sequence ID" value="PTQ58383.1"/>
    <property type="molecule type" value="Genomic_DNA"/>
</dbReference>
<dbReference type="AlphaFoldDB" id="A0A2T5GGF1"/>
<dbReference type="SUPFAM" id="SSF52540">
    <property type="entry name" value="P-loop containing nucleoside triphosphate hydrolases"/>
    <property type="match status" value="1"/>
</dbReference>